<name>D1JJD9_BACFG</name>
<evidence type="ECO:0000313" key="9">
    <source>
        <dbReference type="Proteomes" id="UP000319026"/>
    </source>
</evidence>
<reference evidence="10 11" key="1">
    <citation type="journal article" date="2019" name="Nat. Med.">
        <title>A library of human gut bacterial isolates paired with longitudinal multiomics data enables mechanistic microbiome research.</title>
        <authorList>
            <person name="Poyet M."/>
            <person name="Groussin M."/>
            <person name="Gibbons S.M."/>
            <person name="Avila-Pacheco J."/>
            <person name="Jiang X."/>
            <person name="Kearney S.M."/>
            <person name="Perrotta A.R."/>
            <person name="Berdy B."/>
            <person name="Zhao S."/>
            <person name="Lieberman T.D."/>
            <person name="Swanson P.K."/>
            <person name="Smith M."/>
            <person name="Roesemann S."/>
            <person name="Alexander J.E."/>
            <person name="Rich S.A."/>
            <person name="Livny J."/>
            <person name="Vlamakis H."/>
            <person name="Clish C."/>
            <person name="Bullock K."/>
            <person name="Deik A."/>
            <person name="Scott J."/>
            <person name="Pierce K.A."/>
            <person name="Xavier R.J."/>
            <person name="Alm E.J."/>
        </authorList>
    </citation>
    <scope>NUCLEOTIDE SEQUENCE [LARGE SCALE GENOMIC DNA]</scope>
    <source>
        <strain evidence="3 10">BIOML-A1</strain>
        <strain evidence="1 12">BIOML-A106</strain>
        <strain evidence="2 11">BIOML-A7</strain>
    </source>
</reference>
<dbReference type="Proteomes" id="UP000479773">
    <property type="component" value="Unassembled WGS sequence"/>
</dbReference>
<dbReference type="EMBL" id="VOHV01000007">
    <property type="protein sequence ID" value="TWV40168.1"/>
    <property type="molecule type" value="Genomic_DNA"/>
</dbReference>
<evidence type="ECO:0000313" key="7">
    <source>
        <dbReference type="Proteomes" id="UP000315444"/>
    </source>
</evidence>
<dbReference type="Proteomes" id="UP000436803">
    <property type="component" value="Unassembled WGS sequence"/>
</dbReference>
<accession>D1JJD9</accession>
<dbReference type="EMBL" id="VWEQ01000005">
    <property type="protein sequence ID" value="KAA4754095.1"/>
    <property type="molecule type" value="Genomic_DNA"/>
</dbReference>
<dbReference type="AlphaFoldDB" id="D1JJD9"/>
<dbReference type="HOGENOM" id="CLU_2912776_0_0_10"/>
<dbReference type="Proteomes" id="UP000429838">
    <property type="component" value="Unassembled WGS sequence"/>
</dbReference>
<organism evidence="2 11">
    <name type="scientific">Bacteroides fragilis</name>
    <dbReference type="NCBI Taxonomy" id="817"/>
    <lineage>
        <taxon>Bacteria</taxon>
        <taxon>Pseudomonadati</taxon>
        <taxon>Bacteroidota</taxon>
        <taxon>Bacteroidia</taxon>
        <taxon>Bacteroidales</taxon>
        <taxon>Bacteroidaceae</taxon>
        <taxon>Bacteroides</taxon>
    </lineage>
</organism>
<dbReference type="EMBL" id="VWAQ01000011">
    <property type="protein sequence ID" value="KAA5206969.1"/>
    <property type="molecule type" value="Genomic_DNA"/>
</dbReference>
<comment type="caution">
    <text evidence="2">The sequence shown here is derived from an EMBL/GenBank/DDBJ whole genome shotgun (WGS) entry which is preliminary data.</text>
</comment>
<evidence type="ECO:0000313" key="11">
    <source>
        <dbReference type="Proteomes" id="UP000436803"/>
    </source>
</evidence>
<evidence type="ECO:0000313" key="6">
    <source>
        <dbReference type="EMBL" id="TWV69345.1"/>
    </source>
</evidence>
<evidence type="ECO:0000313" key="3">
    <source>
        <dbReference type="EMBL" id="KAA5206969.1"/>
    </source>
</evidence>
<reference evidence="6 8" key="4">
    <citation type="submission" date="2019-08" db="EMBL/GenBank/DDBJ databases">
        <title>Genome sequencing of Bacteroides fragilis Sample_iSURF_9.</title>
        <authorList>
            <person name="Chandler J.E."/>
            <person name="Ruoff K.L."/>
            <person name="Price C.E."/>
            <person name="Valls R.A."/>
            <person name="O'Toole G.A."/>
        </authorList>
    </citation>
    <scope>NUCLEOTIDE SEQUENCE [LARGE SCALE GENOMIC DNA]</scope>
    <source>
        <strain evidence="6 8">CFPLTA004_1B</strain>
    </source>
</reference>
<evidence type="ECO:0000313" key="8">
    <source>
        <dbReference type="Proteomes" id="UP000318041"/>
    </source>
</evidence>
<reference evidence="4 7" key="2">
    <citation type="submission" date="2019-07" db="EMBL/GenBank/DDBJ databases">
        <title>Genome sequencing of Bacteroides fragilis.</title>
        <authorList>
            <person name="Galasyn E.V."/>
            <person name="Ruoff K.L."/>
            <person name="Price C.E."/>
            <person name="Valls R.A."/>
            <person name="O'Toole G.A."/>
        </authorList>
    </citation>
    <scope>NUCLEOTIDE SEQUENCE [LARGE SCALE GENOMIC DNA]</scope>
    <source>
        <strain evidence="4 7">AD135F_1B</strain>
    </source>
</reference>
<dbReference type="Proteomes" id="UP000318041">
    <property type="component" value="Unassembled WGS sequence"/>
</dbReference>
<evidence type="ECO:0000313" key="4">
    <source>
        <dbReference type="EMBL" id="TWV40168.1"/>
    </source>
</evidence>
<dbReference type="EMBL" id="VOHT01000007">
    <property type="protein sequence ID" value="TWV47150.1"/>
    <property type="molecule type" value="Genomic_DNA"/>
</dbReference>
<gene>
    <name evidence="3" type="ORF">F2Z25_13920</name>
    <name evidence="2" type="ORF">F2Z29_12395</name>
    <name evidence="1" type="ORF">F3B44_07950</name>
    <name evidence="5" type="ORF">FSA03_16550</name>
    <name evidence="4" type="ORF">FSA06_16560</name>
    <name evidence="6" type="ORF">FSA08_18920</name>
</gene>
<evidence type="ECO:0000313" key="5">
    <source>
        <dbReference type="EMBL" id="TWV47150.1"/>
    </source>
</evidence>
<proteinExistence type="predicted"/>
<dbReference type="Proteomes" id="UP000315444">
    <property type="component" value="Unassembled WGS sequence"/>
</dbReference>
<reference evidence="5 9" key="3">
    <citation type="submission" date="2019-07" db="EMBL/GenBank/DDBJ databases">
        <title>Genome Sequencing of Bacteroides fragilis.</title>
        <authorList>
            <person name="Pinto K.M."/>
            <person name="Ruoff K.L."/>
            <person name="Price C.E."/>
            <person name="Valls R.A."/>
            <person name="O'Toole G.A."/>
        </authorList>
    </citation>
    <scope>NUCLEOTIDE SEQUENCE [LARGE SCALE GENOMIC DNA]</scope>
    <source>
        <strain evidence="5 9">AD135F_3B</strain>
    </source>
</reference>
<dbReference type="EMBL" id="VOHY01000018">
    <property type="protein sequence ID" value="TWV69345.1"/>
    <property type="molecule type" value="Genomic_DNA"/>
</dbReference>
<evidence type="ECO:0000313" key="12">
    <source>
        <dbReference type="Proteomes" id="UP000479773"/>
    </source>
</evidence>
<evidence type="ECO:0000313" key="2">
    <source>
        <dbReference type="EMBL" id="KAA5173379.1"/>
    </source>
</evidence>
<dbReference type="EMBL" id="VWAW01000009">
    <property type="protein sequence ID" value="KAA5173379.1"/>
    <property type="molecule type" value="Genomic_DNA"/>
</dbReference>
<evidence type="ECO:0000313" key="10">
    <source>
        <dbReference type="Proteomes" id="UP000429838"/>
    </source>
</evidence>
<sequence length="61" mass="7131">MKSGRCPNTENCYSRSKPYLMSPRKKVLFKDLLWGAFHFPGFLYPTLLSCRQTSQRLSTKD</sequence>
<evidence type="ECO:0000313" key="1">
    <source>
        <dbReference type="EMBL" id="KAA4754095.1"/>
    </source>
</evidence>
<protein>
    <submittedName>
        <fullName evidence="2">Uncharacterized protein</fullName>
    </submittedName>
</protein>
<dbReference type="Proteomes" id="UP000319026">
    <property type="component" value="Unassembled WGS sequence"/>
</dbReference>